<dbReference type="EMBL" id="VXIS01000026">
    <property type="protein sequence ID" value="KAA8912229.1"/>
    <property type="molecule type" value="Genomic_DNA"/>
</dbReference>
<gene>
    <name evidence="1" type="ORF">FN846DRAFT_887346</name>
</gene>
<proteinExistence type="predicted"/>
<evidence type="ECO:0000313" key="1">
    <source>
        <dbReference type="EMBL" id="KAA8912229.1"/>
    </source>
</evidence>
<keyword evidence="2" id="KW-1185">Reference proteome</keyword>
<dbReference type="InParanoid" id="A0A5J5F6W0"/>
<protein>
    <submittedName>
        <fullName evidence="1">Uncharacterized protein</fullName>
    </submittedName>
</protein>
<dbReference type="AlphaFoldDB" id="A0A5J5F6W0"/>
<name>A0A5J5F6W0_9PEZI</name>
<dbReference type="Proteomes" id="UP000326924">
    <property type="component" value="Unassembled WGS sequence"/>
</dbReference>
<accession>A0A5J5F6W0</accession>
<reference evidence="1 2" key="1">
    <citation type="submission" date="2019-09" db="EMBL/GenBank/DDBJ databases">
        <title>Draft genome of the ectomycorrhizal ascomycete Sphaerosporella brunnea.</title>
        <authorList>
            <consortium name="DOE Joint Genome Institute"/>
            <person name="Benucci G.M."/>
            <person name="Marozzi G."/>
            <person name="Antonielli L."/>
            <person name="Sanchez S."/>
            <person name="Marco P."/>
            <person name="Wang X."/>
            <person name="Falini L.B."/>
            <person name="Barry K."/>
            <person name="Haridas S."/>
            <person name="Lipzen A."/>
            <person name="Labutti K."/>
            <person name="Grigoriev I.V."/>
            <person name="Murat C."/>
            <person name="Martin F."/>
            <person name="Albertini E."/>
            <person name="Donnini D."/>
            <person name="Bonito G."/>
        </authorList>
    </citation>
    <scope>NUCLEOTIDE SEQUENCE [LARGE SCALE GENOMIC DNA]</scope>
    <source>
        <strain evidence="1 2">Sb_GMNB300</strain>
    </source>
</reference>
<evidence type="ECO:0000313" key="2">
    <source>
        <dbReference type="Proteomes" id="UP000326924"/>
    </source>
</evidence>
<comment type="caution">
    <text evidence="1">The sequence shown here is derived from an EMBL/GenBank/DDBJ whole genome shotgun (WGS) entry which is preliminary data.</text>
</comment>
<organism evidence="1 2">
    <name type="scientific">Sphaerosporella brunnea</name>
    <dbReference type="NCBI Taxonomy" id="1250544"/>
    <lineage>
        <taxon>Eukaryota</taxon>
        <taxon>Fungi</taxon>
        <taxon>Dikarya</taxon>
        <taxon>Ascomycota</taxon>
        <taxon>Pezizomycotina</taxon>
        <taxon>Pezizomycetes</taxon>
        <taxon>Pezizales</taxon>
        <taxon>Pyronemataceae</taxon>
        <taxon>Sphaerosporella</taxon>
    </lineage>
</organism>
<sequence>MARASAPRKLNLRMFSNSLSRRASLWSRRRKNYIDASIPVLLTFVKPQTEVPRSAIHPRWFLSEEDADMNYRQSVPRAVATENLAEAGYDPFVKEANAGESFRQSLPSTKDQKHYALRFQQVTTGLREPVGLLGPNFHSADSQPLVSGLPQPRTAENAAVCIPPPPRPILAPCLHNVHDTGGEVHSYPSVLDLLKPKQSARCECLGDQSQGGHHARSF</sequence>